<evidence type="ECO:0000313" key="1">
    <source>
        <dbReference type="EMBL" id="KJX92481.1"/>
    </source>
</evidence>
<protein>
    <submittedName>
        <fullName evidence="1">Uncharacterized protein</fullName>
    </submittedName>
</protein>
<organism evidence="1 2">
    <name type="scientific">Zymoseptoria brevis</name>
    <dbReference type="NCBI Taxonomy" id="1047168"/>
    <lineage>
        <taxon>Eukaryota</taxon>
        <taxon>Fungi</taxon>
        <taxon>Dikarya</taxon>
        <taxon>Ascomycota</taxon>
        <taxon>Pezizomycotina</taxon>
        <taxon>Dothideomycetes</taxon>
        <taxon>Dothideomycetidae</taxon>
        <taxon>Mycosphaerellales</taxon>
        <taxon>Mycosphaerellaceae</taxon>
        <taxon>Zymoseptoria</taxon>
    </lineage>
</organism>
<dbReference type="AlphaFoldDB" id="A0A0F4G545"/>
<keyword evidence="2" id="KW-1185">Reference proteome</keyword>
<gene>
    <name evidence="1" type="ORF">TI39_contig5847g00001</name>
</gene>
<accession>A0A0F4G545</accession>
<dbReference type="EMBL" id="LAFY01005802">
    <property type="protein sequence ID" value="KJX92481.1"/>
    <property type="molecule type" value="Genomic_DNA"/>
</dbReference>
<evidence type="ECO:0000313" key="2">
    <source>
        <dbReference type="Proteomes" id="UP000033647"/>
    </source>
</evidence>
<dbReference type="STRING" id="1047168.A0A0F4G545"/>
<sequence length="112" mass="12608">MASNLSKPSSNTLPTILLLLISALSLYGMRLSPVTHVMADMFKDMWSTPDFHWPTNGVLARKVYTGIPLVDFFFDGLWDGFLTWECRLGEEIVVTAYIISSVFRSGGRRTKC</sequence>
<comment type="caution">
    <text evidence="1">The sequence shown here is derived from an EMBL/GenBank/DDBJ whole genome shotgun (WGS) entry which is preliminary data.</text>
</comment>
<reference evidence="1 2" key="1">
    <citation type="submission" date="2015-03" db="EMBL/GenBank/DDBJ databases">
        <title>RNA-seq based gene annotation and comparative genomics of four Zymoseptoria species reveal species-specific pathogenicity related genes and transposable element activity.</title>
        <authorList>
            <person name="Grandaubert J."/>
            <person name="Bhattacharyya A."/>
            <person name="Stukenbrock E.H."/>
        </authorList>
    </citation>
    <scope>NUCLEOTIDE SEQUENCE [LARGE SCALE GENOMIC DNA]</scope>
    <source>
        <strain evidence="1 2">Zb18110</strain>
    </source>
</reference>
<name>A0A0F4G545_9PEZI</name>
<proteinExistence type="predicted"/>
<dbReference type="Proteomes" id="UP000033647">
    <property type="component" value="Unassembled WGS sequence"/>
</dbReference>